<gene>
    <name evidence="1" type="ORF">ANAPHAGO_00771</name>
</gene>
<name>A0A098EGT0_ANAPH</name>
<dbReference type="AlphaFoldDB" id="A0A098EGT0"/>
<dbReference type="RefSeq" id="WP_044143764.1">
    <property type="nucleotide sequence ID" value="NZ_CCXQ01000142.1"/>
</dbReference>
<dbReference type="EMBL" id="CCXQ01000142">
    <property type="protein sequence ID" value="CEG21010.1"/>
    <property type="molecule type" value="Genomic_DNA"/>
</dbReference>
<protein>
    <submittedName>
        <fullName evidence="1">Uncharacterized protein</fullName>
    </submittedName>
</protein>
<evidence type="ECO:0000313" key="2">
    <source>
        <dbReference type="Proteomes" id="UP000055047"/>
    </source>
</evidence>
<accession>A0A098EGT0</accession>
<evidence type="ECO:0000313" key="1">
    <source>
        <dbReference type="EMBL" id="CEG21010.1"/>
    </source>
</evidence>
<reference evidence="1 2" key="1">
    <citation type="submission" date="2014-09" db="EMBL/GenBank/DDBJ databases">
        <authorList>
            <person name="Loux Valentin"/>
            <person name="Dugat Thibaut"/>
        </authorList>
    </citation>
    <scope>NUCLEOTIDE SEQUENCE [LARGE SCALE GENOMIC DNA]</scope>
    <source>
        <strain evidence="1 2">BOV-10_179</strain>
    </source>
</reference>
<sequence length="169" mass="18323">MFDILNDFTTASVAATSCTTCPSTCNDFSMENLSLVRATLLEEHTDLGGEVYALGFAHSSRDSERHDMQERLFEAVVVKKSGSDDSDIAIASANLQEMLTSESLLYIADDNENAYAHERDLYISGLKDSSKSEYNDGDGTLVITAKNDASGYTIKVTLKKAAAEKSVEA</sequence>
<proteinExistence type="predicted"/>
<dbReference type="Proteomes" id="UP000055047">
    <property type="component" value="Unassembled WGS sequence"/>
</dbReference>
<organism evidence="1 2">
    <name type="scientific">Anaplasma phagocytophilum</name>
    <name type="common">Ehrlichia phagocytophila</name>
    <dbReference type="NCBI Taxonomy" id="948"/>
    <lineage>
        <taxon>Bacteria</taxon>
        <taxon>Pseudomonadati</taxon>
        <taxon>Pseudomonadota</taxon>
        <taxon>Alphaproteobacteria</taxon>
        <taxon>Rickettsiales</taxon>
        <taxon>Anaplasmataceae</taxon>
        <taxon>Anaplasma</taxon>
        <taxon>phagocytophilum group</taxon>
    </lineage>
</organism>